<name>A0A565CIL7_9BRAS</name>
<keyword evidence="2" id="KW-1185">Reference proteome</keyword>
<evidence type="ECO:0000313" key="1">
    <source>
        <dbReference type="EMBL" id="VVB13533.1"/>
    </source>
</evidence>
<reference evidence="1" key="1">
    <citation type="submission" date="2019-07" db="EMBL/GenBank/DDBJ databases">
        <authorList>
            <person name="Dittberner H."/>
        </authorList>
    </citation>
    <scope>NUCLEOTIDE SEQUENCE [LARGE SCALE GENOMIC DNA]</scope>
</reference>
<proteinExistence type="predicted"/>
<evidence type="ECO:0000313" key="2">
    <source>
        <dbReference type="Proteomes" id="UP000489600"/>
    </source>
</evidence>
<dbReference type="AlphaFoldDB" id="A0A565CIL7"/>
<dbReference type="Proteomes" id="UP000489600">
    <property type="component" value="Unassembled WGS sequence"/>
</dbReference>
<comment type="caution">
    <text evidence="1">The sequence shown here is derived from an EMBL/GenBank/DDBJ whole genome shotgun (WGS) entry which is preliminary data.</text>
</comment>
<sequence>MTLPTIPRDIMKKIVTLVGEEGHEHLAAWIFMEREGRDMVYSVGTCFIRNLCSELEYIFPGENGRPFFQRCLEADNPEAVYSESLRLALSAEDFEGAIDLLDTNVPKSSRATFVAAIFSVCADKCECANEYFTTLFATFAPHDSPRIRELGDSLLERLIEFKPTYSGFMLSPFRFPVCPSVPWPDCSINCYICGNMSCNHCYLYWCTREIVLMICD</sequence>
<dbReference type="OrthoDB" id="10643538at2759"/>
<accession>A0A565CIL7</accession>
<organism evidence="1 2">
    <name type="scientific">Arabis nemorensis</name>
    <dbReference type="NCBI Taxonomy" id="586526"/>
    <lineage>
        <taxon>Eukaryota</taxon>
        <taxon>Viridiplantae</taxon>
        <taxon>Streptophyta</taxon>
        <taxon>Embryophyta</taxon>
        <taxon>Tracheophyta</taxon>
        <taxon>Spermatophyta</taxon>
        <taxon>Magnoliopsida</taxon>
        <taxon>eudicotyledons</taxon>
        <taxon>Gunneridae</taxon>
        <taxon>Pentapetalae</taxon>
        <taxon>rosids</taxon>
        <taxon>malvids</taxon>
        <taxon>Brassicales</taxon>
        <taxon>Brassicaceae</taxon>
        <taxon>Arabideae</taxon>
        <taxon>Arabis</taxon>
    </lineage>
</organism>
<gene>
    <name evidence="1" type="ORF">ANE_LOCUS23977</name>
</gene>
<protein>
    <submittedName>
        <fullName evidence="1">Uncharacterized protein</fullName>
    </submittedName>
</protein>
<dbReference type="EMBL" id="CABITT030000008">
    <property type="protein sequence ID" value="VVB13533.1"/>
    <property type="molecule type" value="Genomic_DNA"/>
</dbReference>